<reference evidence="1" key="1">
    <citation type="submission" date="2023-04" db="EMBL/GenBank/DDBJ databases">
        <title>Candida boidinii NBRC 10035.</title>
        <authorList>
            <person name="Ichikawa N."/>
            <person name="Sato H."/>
            <person name="Tonouchi N."/>
        </authorList>
    </citation>
    <scope>NUCLEOTIDE SEQUENCE</scope>
    <source>
        <strain evidence="1">NBRC 10035</strain>
    </source>
</reference>
<organism evidence="1 2">
    <name type="scientific">Candida boidinii</name>
    <name type="common">Yeast</name>
    <dbReference type="NCBI Taxonomy" id="5477"/>
    <lineage>
        <taxon>Eukaryota</taxon>
        <taxon>Fungi</taxon>
        <taxon>Dikarya</taxon>
        <taxon>Ascomycota</taxon>
        <taxon>Saccharomycotina</taxon>
        <taxon>Pichiomycetes</taxon>
        <taxon>Pichiales</taxon>
        <taxon>Pichiaceae</taxon>
        <taxon>Ogataea</taxon>
        <taxon>Ogataea/Candida clade</taxon>
    </lineage>
</organism>
<sequence length="158" mass="18016">MLNLIEFYYNDTQKLSISSNTTTTNNNNNIHSNHDCDSNLLTDYESVYLNLDDGGNYEYPENYDDINNFQSSPLSSLSPHSLDDTLEYQADDHDNGNYLNNSNTYNMAHSPATYTCNSKTYNRFNNNNDTSDLFPCIDYSQFDRSSPNYISLTPSGKS</sequence>
<name>A0A9W6WIS1_CANBO</name>
<protein>
    <submittedName>
        <fullName evidence="1">Unnamed protein product</fullName>
    </submittedName>
</protein>
<dbReference type="EMBL" id="BSXN01001290">
    <property type="protein sequence ID" value="GME72484.1"/>
    <property type="molecule type" value="Genomic_DNA"/>
</dbReference>
<gene>
    <name evidence="1" type="ORF">Cboi02_000362700</name>
</gene>
<evidence type="ECO:0000313" key="1">
    <source>
        <dbReference type="EMBL" id="GME72484.1"/>
    </source>
</evidence>
<keyword evidence="2" id="KW-1185">Reference proteome</keyword>
<dbReference type="AlphaFoldDB" id="A0A9W6WIS1"/>
<evidence type="ECO:0000313" key="2">
    <source>
        <dbReference type="Proteomes" id="UP001165120"/>
    </source>
</evidence>
<proteinExistence type="predicted"/>
<accession>A0A9W6WIS1</accession>
<dbReference type="Proteomes" id="UP001165120">
    <property type="component" value="Unassembled WGS sequence"/>
</dbReference>
<comment type="caution">
    <text evidence="1">The sequence shown here is derived from an EMBL/GenBank/DDBJ whole genome shotgun (WGS) entry which is preliminary data.</text>
</comment>